<feature type="region of interest" description="Disordered" evidence="11">
    <location>
        <begin position="54"/>
        <end position="102"/>
    </location>
</feature>
<dbReference type="AlphaFoldDB" id="A0A7W9W7J8"/>
<evidence type="ECO:0000256" key="10">
    <source>
        <dbReference type="ARBA" id="ARBA00023136"/>
    </source>
</evidence>
<gene>
    <name evidence="15" type="ORF">HNQ39_002956</name>
</gene>
<accession>A0A7W9W7J8</accession>
<dbReference type="GO" id="GO:0000155">
    <property type="term" value="F:phosphorelay sensor kinase activity"/>
    <property type="evidence" value="ECO:0007669"/>
    <property type="project" value="InterPro"/>
</dbReference>
<keyword evidence="8 12" id="KW-1133">Transmembrane helix</keyword>
<name>A0A7W9W7J8_ARMRO</name>
<comment type="catalytic activity">
    <reaction evidence="1">
        <text>ATP + protein L-histidine = ADP + protein N-phospho-L-histidine.</text>
        <dbReference type="EC" id="2.7.13.3"/>
    </reaction>
</comment>
<protein>
    <recommendedName>
        <fullName evidence="3">histidine kinase</fullName>
        <ecNumber evidence="3">2.7.13.3</ecNumber>
    </recommendedName>
</protein>
<dbReference type="Gene3D" id="3.30.565.10">
    <property type="entry name" value="Histidine kinase-like ATPase, C-terminal domain"/>
    <property type="match status" value="1"/>
</dbReference>
<dbReference type="Gene3D" id="6.10.340.10">
    <property type="match status" value="1"/>
</dbReference>
<dbReference type="SMART" id="SM00388">
    <property type="entry name" value="HisKA"/>
    <property type="match status" value="1"/>
</dbReference>
<dbReference type="InterPro" id="IPR005467">
    <property type="entry name" value="His_kinase_dom"/>
</dbReference>
<evidence type="ECO:0000256" key="4">
    <source>
        <dbReference type="ARBA" id="ARBA00022553"/>
    </source>
</evidence>
<evidence type="ECO:0000256" key="7">
    <source>
        <dbReference type="ARBA" id="ARBA00022777"/>
    </source>
</evidence>
<evidence type="ECO:0000259" key="13">
    <source>
        <dbReference type="PROSITE" id="PS50109"/>
    </source>
</evidence>
<dbReference type="CDD" id="cd00082">
    <property type="entry name" value="HisKA"/>
    <property type="match status" value="1"/>
</dbReference>
<dbReference type="Pfam" id="PF00672">
    <property type="entry name" value="HAMP"/>
    <property type="match status" value="1"/>
</dbReference>
<dbReference type="PROSITE" id="PS50109">
    <property type="entry name" value="HIS_KIN"/>
    <property type="match status" value="1"/>
</dbReference>
<keyword evidence="10 12" id="KW-0472">Membrane</keyword>
<dbReference type="InterPro" id="IPR003594">
    <property type="entry name" value="HATPase_dom"/>
</dbReference>
<evidence type="ECO:0000256" key="1">
    <source>
        <dbReference type="ARBA" id="ARBA00000085"/>
    </source>
</evidence>
<feature type="compositionally biased region" description="Basic and acidic residues" evidence="11">
    <location>
        <begin position="76"/>
        <end position="92"/>
    </location>
</feature>
<dbReference type="SMART" id="SM00387">
    <property type="entry name" value="HATPase_c"/>
    <property type="match status" value="1"/>
</dbReference>
<reference evidence="15 16" key="1">
    <citation type="submission" date="2020-08" db="EMBL/GenBank/DDBJ databases">
        <title>Genomic Encyclopedia of Type Strains, Phase IV (KMG-IV): sequencing the most valuable type-strain genomes for metagenomic binning, comparative biology and taxonomic classification.</title>
        <authorList>
            <person name="Goeker M."/>
        </authorList>
    </citation>
    <scope>NUCLEOTIDE SEQUENCE [LARGE SCALE GENOMIC DNA]</scope>
    <source>
        <strain evidence="15 16">DSM 23562</strain>
    </source>
</reference>
<dbReference type="SUPFAM" id="SSF55874">
    <property type="entry name" value="ATPase domain of HSP90 chaperone/DNA topoisomerase II/histidine kinase"/>
    <property type="match status" value="1"/>
</dbReference>
<evidence type="ECO:0000259" key="14">
    <source>
        <dbReference type="PROSITE" id="PS50885"/>
    </source>
</evidence>
<feature type="transmembrane region" description="Helical" evidence="12">
    <location>
        <begin position="190"/>
        <end position="214"/>
    </location>
</feature>
<dbReference type="PRINTS" id="PR00344">
    <property type="entry name" value="BCTRLSENSOR"/>
</dbReference>
<dbReference type="EMBL" id="JACHGW010000002">
    <property type="protein sequence ID" value="MBB6051165.1"/>
    <property type="molecule type" value="Genomic_DNA"/>
</dbReference>
<evidence type="ECO:0000313" key="15">
    <source>
        <dbReference type="EMBL" id="MBB6051165.1"/>
    </source>
</evidence>
<evidence type="ECO:0000256" key="3">
    <source>
        <dbReference type="ARBA" id="ARBA00012438"/>
    </source>
</evidence>
<dbReference type="InterPro" id="IPR036097">
    <property type="entry name" value="HisK_dim/P_sf"/>
</dbReference>
<feature type="compositionally biased region" description="Basic and acidic residues" evidence="11">
    <location>
        <begin position="54"/>
        <end position="68"/>
    </location>
</feature>
<evidence type="ECO:0000256" key="6">
    <source>
        <dbReference type="ARBA" id="ARBA00022692"/>
    </source>
</evidence>
<dbReference type="GO" id="GO:0016020">
    <property type="term" value="C:membrane"/>
    <property type="evidence" value="ECO:0007669"/>
    <property type="project" value="UniProtKB-SubCell"/>
</dbReference>
<dbReference type="Proteomes" id="UP000520814">
    <property type="component" value="Unassembled WGS sequence"/>
</dbReference>
<dbReference type="EC" id="2.7.13.3" evidence="3"/>
<dbReference type="InterPro" id="IPR036890">
    <property type="entry name" value="HATPase_C_sf"/>
</dbReference>
<evidence type="ECO:0000256" key="9">
    <source>
        <dbReference type="ARBA" id="ARBA00023012"/>
    </source>
</evidence>
<keyword evidence="9" id="KW-0902">Two-component regulatory system</keyword>
<dbReference type="PANTHER" id="PTHR45436">
    <property type="entry name" value="SENSOR HISTIDINE KINASE YKOH"/>
    <property type="match status" value="1"/>
</dbReference>
<proteinExistence type="predicted"/>
<dbReference type="InterPro" id="IPR003660">
    <property type="entry name" value="HAMP_dom"/>
</dbReference>
<dbReference type="SUPFAM" id="SSF47384">
    <property type="entry name" value="Homodimeric domain of signal transducing histidine kinase"/>
    <property type="match status" value="1"/>
</dbReference>
<feature type="domain" description="Histidine kinase" evidence="13">
    <location>
        <begin position="272"/>
        <end position="487"/>
    </location>
</feature>
<dbReference type="InterPro" id="IPR003661">
    <property type="entry name" value="HisK_dim/P_dom"/>
</dbReference>
<evidence type="ECO:0000313" key="16">
    <source>
        <dbReference type="Proteomes" id="UP000520814"/>
    </source>
</evidence>
<keyword evidence="7 15" id="KW-0418">Kinase</keyword>
<evidence type="ECO:0000256" key="2">
    <source>
        <dbReference type="ARBA" id="ARBA00004370"/>
    </source>
</evidence>
<dbReference type="Pfam" id="PF02518">
    <property type="entry name" value="HATPase_c"/>
    <property type="match status" value="1"/>
</dbReference>
<keyword evidence="16" id="KW-1185">Reference proteome</keyword>
<keyword evidence="4" id="KW-0597">Phosphoprotein</keyword>
<dbReference type="InterPro" id="IPR004358">
    <property type="entry name" value="Sig_transdc_His_kin-like_C"/>
</dbReference>
<dbReference type="Gene3D" id="1.10.287.130">
    <property type="match status" value="1"/>
</dbReference>
<sequence length="487" mass="52162">MKLSLTWRARLLNGALSGLALVALVALAQSRIRTVLYHAVDEAVTSQAQTMLEMHRREPDQGPPEFRRPGGFGNGPEEHRGPDGQGRPEGHNGPRRRGPGGPGFVIRFGSTALLPPRFIPLQPRTGEHHEAPWAPEGVAAATRQGTDLREVRGPNNKILHVYSVRSEGIVLQTAADLDQTNLALAEIGNALYGLILPVGLLMALLGALLTDIAFSPIRKLTRVAASLQPTNLAERLPAPGGGDTFDQLVTVLNAMLGRLEGAFVRQKRFTADASHELRTPLAVIKAATSFLLEGDDPLTERQRRTLSRADRTVDRANTLVSDLLLLARSENGTLTTQLETVELPELLSEAIRAAEAGQPSPHAPVLLDAEPQPITTDPKLVHRLIVNLVSNALRHTGAEGRVTVHASLTDKLVLTIADTGEGIAAEHLERLGEPFYRPDASRAREQGGVGLGLALCKEIASTLGGELVIESTLGEGTMVRVSLPAGH</sequence>
<dbReference type="RefSeq" id="WP_184197463.1">
    <property type="nucleotide sequence ID" value="NZ_JACHGW010000002.1"/>
</dbReference>
<dbReference type="PANTHER" id="PTHR45436:SF5">
    <property type="entry name" value="SENSOR HISTIDINE KINASE TRCS"/>
    <property type="match status" value="1"/>
</dbReference>
<organism evidence="15 16">
    <name type="scientific">Armatimonas rosea</name>
    <dbReference type="NCBI Taxonomy" id="685828"/>
    <lineage>
        <taxon>Bacteria</taxon>
        <taxon>Bacillati</taxon>
        <taxon>Armatimonadota</taxon>
        <taxon>Armatimonadia</taxon>
        <taxon>Armatimonadales</taxon>
        <taxon>Armatimonadaceae</taxon>
        <taxon>Armatimonas</taxon>
    </lineage>
</organism>
<keyword evidence="6 12" id="KW-0812">Transmembrane</keyword>
<comment type="caution">
    <text evidence="15">The sequence shown here is derived from an EMBL/GenBank/DDBJ whole genome shotgun (WGS) entry which is preliminary data.</text>
</comment>
<dbReference type="PROSITE" id="PS50885">
    <property type="entry name" value="HAMP"/>
    <property type="match status" value="1"/>
</dbReference>
<evidence type="ECO:0000256" key="8">
    <source>
        <dbReference type="ARBA" id="ARBA00022989"/>
    </source>
</evidence>
<comment type="subcellular location">
    <subcellularLocation>
        <location evidence="2">Membrane</location>
    </subcellularLocation>
</comment>
<evidence type="ECO:0000256" key="5">
    <source>
        <dbReference type="ARBA" id="ARBA00022679"/>
    </source>
</evidence>
<evidence type="ECO:0000256" key="11">
    <source>
        <dbReference type="SAM" id="MobiDB-lite"/>
    </source>
</evidence>
<keyword evidence="5" id="KW-0808">Transferase</keyword>
<dbReference type="CDD" id="cd06225">
    <property type="entry name" value="HAMP"/>
    <property type="match status" value="1"/>
</dbReference>
<dbReference type="Pfam" id="PF00512">
    <property type="entry name" value="HisKA"/>
    <property type="match status" value="1"/>
</dbReference>
<dbReference type="InterPro" id="IPR050428">
    <property type="entry name" value="TCS_sensor_his_kinase"/>
</dbReference>
<evidence type="ECO:0000256" key="12">
    <source>
        <dbReference type="SAM" id="Phobius"/>
    </source>
</evidence>
<feature type="domain" description="HAMP" evidence="14">
    <location>
        <begin position="216"/>
        <end position="264"/>
    </location>
</feature>
<dbReference type="SMART" id="SM00304">
    <property type="entry name" value="HAMP"/>
    <property type="match status" value="1"/>
</dbReference>